<feature type="compositionally biased region" description="Polar residues" evidence="1">
    <location>
        <begin position="142"/>
        <end position="155"/>
    </location>
</feature>
<name>F4SC33_MELLP</name>
<dbReference type="AlphaFoldDB" id="F4SC33"/>
<keyword evidence="3" id="KW-1185">Reference proteome</keyword>
<dbReference type="GeneID" id="18933487"/>
<dbReference type="InParanoid" id="F4SC33"/>
<evidence type="ECO:0000313" key="2">
    <source>
        <dbReference type="EMBL" id="EGF97795.1"/>
    </source>
</evidence>
<accession>F4SC33</accession>
<protein>
    <submittedName>
        <fullName evidence="2">Uncharacterized protein</fullName>
    </submittedName>
</protein>
<gene>
    <name evidence="2" type="ORF">MELLADRAFT_84466</name>
</gene>
<dbReference type="HOGENOM" id="CLU_1038580_0_0_1"/>
<dbReference type="VEuPathDB" id="FungiDB:MELLADRAFT_84466"/>
<dbReference type="RefSeq" id="XP_007418944.1">
    <property type="nucleotide sequence ID" value="XM_007418882.1"/>
</dbReference>
<evidence type="ECO:0000313" key="3">
    <source>
        <dbReference type="Proteomes" id="UP000001072"/>
    </source>
</evidence>
<reference evidence="3" key="1">
    <citation type="journal article" date="2011" name="Proc. Natl. Acad. Sci. U.S.A.">
        <title>Obligate biotrophy features unraveled by the genomic analysis of rust fungi.</title>
        <authorList>
            <person name="Duplessis S."/>
            <person name="Cuomo C.A."/>
            <person name="Lin Y.-C."/>
            <person name="Aerts A."/>
            <person name="Tisserant E."/>
            <person name="Veneault-Fourrey C."/>
            <person name="Joly D.L."/>
            <person name="Hacquard S."/>
            <person name="Amselem J."/>
            <person name="Cantarel B.L."/>
            <person name="Chiu R."/>
            <person name="Coutinho P.M."/>
            <person name="Feau N."/>
            <person name="Field M."/>
            <person name="Frey P."/>
            <person name="Gelhaye E."/>
            <person name="Goldberg J."/>
            <person name="Grabherr M.G."/>
            <person name="Kodira C.D."/>
            <person name="Kohler A."/>
            <person name="Kuees U."/>
            <person name="Lindquist E.A."/>
            <person name="Lucas S.M."/>
            <person name="Mago R."/>
            <person name="Mauceli E."/>
            <person name="Morin E."/>
            <person name="Murat C."/>
            <person name="Pangilinan J.L."/>
            <person name="Park R."/>
            <person name="Pearson M."/>
            <person name="Quesneville H."/>
            <person name="Rouhier N."/>
            <person name="Sakthikumar S."/>
            <person name="Salamov A.A."/>
            <person name="Schmutz J."/>
            <person name="Selles B."/>
            <person name="Shapiro H."/>
            <person name="Tanguay P."/>
            <person name="Tuskan G.A."/>
            <person name="Henrissat B."/>
            <person name="Van de Peer Y."/>
            <person name="Rouze P."/>
            <person name="Ellis J.G."/>
            <person name="Dodds P.N."/>
            <person name="Schein J.E."/>
            <person name="Zhong S."/>
            <person name="Hamelin R.C."/>
            <person name="Grigoriev I.V."/>
            <person name="Szabo L.J."/>
            <person name="Martin F."/>
        </authorList>
    </citation>
    <scope>NUCLEOTIDE SEQUENCE [LARGE SCALE GENOMIC DNA]</scope>
    <source>
        <strain evidence="3">98AG31 / pathotype 3-4-7</strain>
    </source>
</reference>
<proteinExistence type="predicted"/>
<feature type="region of interest" description="Disordered" evidence="1">
    <location>
        <begin position="128"/>
        <end position="215"/>
    </location>
</feature>
<dbReference type="Proteomes" id="UP000001072">
    <property type="component" value="Unassembled WGS sequence"/>
</dbReference>
<organism evidence="3">
    <name type="scientific">Melampsora larici-populina (strain 98AG31 / pathotype 3-4-7)</name>
    <name type="common">Poplar leaf rust fungus</name>
    <dbReference type="NCBI Taxonomy" id="747676"/>
    <lineage>
        <taxon>Eukaryota</taxon>
        <taxon>Fungi</taxon>
        <taxon>Dikarya</taxon>
        <taxon>Basidiomycota</taxon>
        <taxon>Pucciniomycotina</taxon>
        <taxon>Pucciniomycetes</taxon>
        <taxon>Pucciniales</taxon>
        <taxon>Melampsoraceae</taxon>
        <taxon>Melampsora</taxon>
    </lineage>
</organism>
<evidence type="ECO:0000256" key="1">
    <source>
        <dbReference type="SAM" id="MobiDB-lite"/>
    </source>
</evidence>
<feature type="compositionally biased region" description="Polar residues" evidence="1">
    <location>
        <begin position="193"/>
        <end position="215"/>
    </location>
</feature>
<feature type="compositionally biased region" description="Basic residues" evidence="1">
    <location>
        <begin position="182"/>
        <end position="192"/>
    </location>
</feature>
<sequence>MDDDDDINSHEAVTHWLHHQLTRATYNTNSRDEQTTLIMNPKKQPQQTRRSTYPNGWPIELDFVTSRTNLFQSVSPSARLNRVNMCPGSGYETDESHSQCHSQPRRSSLITTPVRLEPGMIQPCQDSRCGLFNPSSQPPPSSIGTKQARSTSRSNCKMVGGHIVPNQGQKSKEKTVSSQNRTVKKPQPKRSNNRVPASTASSVTNASGKTQKTQAAQALPLISVKTLTTTMLRSVNDAKKRKTTMTQMRKGSMTSLCTMKNPRLVMVM</sequence>
<dbReference type="KEGG" id="mlr:MELLADRAFT_84466"/>
<dbReference type="EMBL" id="GL883199">
    <property type="protein sequence ID" value="EGF97795.1"/>
    <property type="molecule type" value="Genomic_DNA"/>
</dbReference>